<organism evidence="1 2">
    <name type="scientific">Geodermatophilus dictyosporus</name>
    <dbReference type="NCBI Taxonomy" id="1523247"/>
    <lineage>
        <taxon>Bacteria</taxon>
        <taxon>Bacillati</taxon>
        <taxon>Actinomycetota</taxon>
        <taxon>Actinomycetes</taxon>
        <taxon>Geodermatophilales</taxon>
        <taxon>Geodermatophilaceae</taxon>
        <taxon>Geodermatophilus</taxon>
    </lineage>
</organism>
<dbReference type="EMBL" id="FOWQ01000003">
    <property type="protein sequence ID" value="SFP20728.1"/>
    <property type="molecule type" value="Genomic_DNA"/>
</dbReference>
<sequence length="122" mass="12176">MTAAPAVGSRIPARCCAWWRPTTRCGRRSGWRPRRWRRPGPGTGLFTASVGPLVLGRGPATHLSRAQAAVALAQSLPLPAATGLLGGLAGRAGAPAALAACAAVLAVAAGAAPASPALRAVR</sequence>
<proteinExistence type="predicted"/>
<dbReference type="RefSeq" id="WP_091109322.1">
    <property type="nucleotide sequence ID" value="NZ_FOWQ01000003.1"/>
</dbReference>
<name>A0A1I5NFZ3_9ACTN</name>
<dbReference type="STRING" id="1523247.SAMN05660464_2493"/>
<dbReference type="OrthoDB" id="69054at2"/>
<evidence type="ECO:0000313" key="1">
    <source>
        <dbReference type="EMBL" id="SFP20728.1"/>
    </source>
</evidence>
<gene>
    <name evidence="1" type="ORF">SAMN05660464_2493</name>
</gene>
<accession>A0A1I5NFZ3</accession>
<protein>
    <submittedName>
        <fullName evidence="1">Uncharacterized protein</fullName>
    </submittedName>
</protein>
<evidence type="ECO:0000313" key="2">
    <source>
        <dbReference type="Proteomes" id="UP000198857"/>
    </source>
</evidence>
<dbReference type="Proteomes" id="UP000198857">
    <property type="component" value="Unassembled WGS sequence"/>
</dbReference>
<keyword evidence="2" id="KW-1185">Reference proteome</keyword>
<dbReference type="AlphaFoldDB" id="A0A1I5NFZ3"/>
<reference evidence="2" key="1">
    <citation type="submission" date="2016-10" db="EMBL/GenBank/DDBJ databases">
        <authorList>
            <person name="Varghese N."/>
            <person name="Submissions S."/>
        </authorList>
    </citation>
    <scope>NUCLEOTIDE SEQUENCE [LARGE SCALE GENOMIC DNA]</scope>
    <source>
        <strain evidence="2">DSM 44208</strain>
    </source>
</reference>